<dbReference type="NCBIfam" id="TIGR00187">
    <property type="entry name" value="ribE"/>
    <property type="match status" value="1"/>
</dbReference>
<dbReference type="SUPFAM" id="SSF63380">
    <property type="entry name" value="Riboflavin synthase domain-like"/>
    <property type="match status" value="2"/>
</dbReference>
<comment type="pathway">
    <text evidence="3">Cofactor biosynthesis; riboflavin biosynthesis; riboflavin from 2-hydroxy-3-oxobutyl phosphate and 5-amino-6-(D-ribitylamino)uracil: step 2/2.</text>
</comment>
<evidence type="ECO:0000313" key="12">
    <source>
        <dbReference type="EMBL" id="CCF99777.1"/>
    </source>
</evidence>
<accession>H6RFG6</accession>
<dbReference type="PANTHER" id="PTHR21098">
    <property type="entry name" value="RIBOFLAVIN SYNTHASE ALPHA CHAIN"/>
    <property type="match status" value="1"/>
</dbReference>
<keyword evidence="8" id="KW-0677">Repeat</keyword>
<dbReference type="PIRSF" id="PIRSF000498">
    <property type="entry name" value="Riboflavin_syn_A"/>
    <property type="match status" value="1"/>
</dbReference>
<dbReference type="Pfam" id="PF00677">
    <property type="entry name" value="Lum_binding"/>
    <property type="match status" value="2"/>
</dbReference>
<dbReference type="InterPro" id="IPR026017">
    <property type="entry name" value="Lumazine-bd_dom"/>
</dbReference>
<reference evidence="12" key="1">
    <citation type="journal article" date="2012" name="Environ. Microbiol.">
        <title>Genomic content of uncultured Bacteroidetes from contrasting oceanic provinces in the North Atlantic Ocean.</title>
        <authorList>
            <person name="Gomez-Pereira P.R."/>
            <person name="Schuler M."/>
            <person name="Fuchs B.M."/>
            <person name="Bennke C."/>
            <person name="Teeling H."/>
            <person name="Waldmann J."/>
            <person name="Richter M."/>
            <person name="Barbe V."/>
            <person name="Bataille E."/>
            <person name="Glockner F.O."/>
            <person name="Amann R."/>
        </authorList>
    </citation>
    <scope>NUCLEOTIDE SEQUENCE</scope>
</reference>
<protein>
    <recommendedName>
        <fullName evidence="5 9">Riboflavin synthase</fullName>
        <ecNumber evidence="4 9">2.5.1.9</ecNumber>
    </recommendedName>
</protein>
<keyword evidence="6" id="KW-0686">Riboflavin biosynthesis</keyword>
<feature type="repeat" description="Lumazine-binding" evidence="10">
    <location>
        <begin position="109"/>
        <end position="205"/>
    </location>
</feature>
<name>H6RFG6_9BACT</name>
<evidence type="ECO:0000256" key="9">
    <source>
        <dbReference type="NCBIfam" id="TIGR00187"/>
    </source>
</evidence>
<organism evidence="12">
    <name type="scientific">uncultured Flavobacteriia bacterium</name>
    <dbReference type="NCBI Taxonomy" id="212695"/>
    <lineage>
        <taxon>Bacteria</taxon>
        <taxon>Pseudomonadati</taxon>
        <taxon>Bacteroidota</taxon>
        <taxon>Flavobacteriia</taxon>
        <taxon>environmental samples</taxon>
    </lineage>
</organism>
<reference evidence="12" key="2">
    <citation type="submission" date="2012-02" db="EMBL/GenBank/DDBJ databases">
        <authorList>
            <person name="Genoscope - CEA"/>
        </authorList>
    </citation>
    <scope>NUCLEOTIDE SEQUENCE</scope>
</reference>
<dbReference type="GO" id="GO:0004746">
    <property type="term" value="F:riboflavin synthase activity"/>
    <property type="evidence" value="ECO:0007669"/>
    <property type="project" value="UniProtKB-UniRule"/>
</dbReference>
<dbReference type="GO" id="GO:0009231">
    <property type="term" value="P:riboflavin biosynthetic process"/>
    <property type="evidence" value="ECO:0007669"/>
    <property type="project" value="UniProtKB-KW"/>
</dbReference>
<feature type="repeat" description="Lumazine-binding" evidence="10">
    <location>
        <begin position="14"/>
        <end position="108"/>
    </location>
</feature>
<dbReference type="InterPro" id="IPR001783">
    <property type="entry name" value="Lumazine-bd"/>
</dbReference>
<evidence type="ECO:0000256" key="5">
    <source>
        <dbReference type="ARBA" id="ARBA00013950"/>
    </source>
</evidence>
<proteinExistence type="predicted"/>
<sequence>MYFCFAKVKDSPLMFTGIIETMGTITRIEREGGNVHYSLSSNITHELNIDQSLAHNGVCLTVVAIDGNQYTVTAIQETLDKTAMKKWFVGDKINLERAMRLGDRLDGHLVQGHVDEVATCTGVEDQNGSWLYRFAYSKDSKNITIEKGSICVNGTSLTVVGSTPHTFGVAIIPYTYEHTIFHQLQKGDLVNIEFDMVGKYIAKMRQ</sequence>
<dbReference type="FunFam" id="2.40.30.20:FF:000003">
    <property type="entry name" value="Riboflavin synthase, alpha subunit"/>
    <property type="match status" value="1"/>
</dbReference>
<dbReference type="InterPro" id="IPR023366">
    <property type="entry name" value="ATP_synth_asu-like_sf"/>
</dbReference>
<evidence type="ECO:0000256" key="1">
    <source>
        <dbReference type="ARBA" id="ARBA00000968"/>
    </source>
</evidence>
<dbReference type="EMBL" id="FO117589">
    <property type="protein sequence ID" value="CCF99777.1"/>
    <property type="molecule type" value="Genomic_DNA"/>
</dbReference>
<dbReference type="AlphaFoldDB" id="H6RFG6"/>
<dbReference type="CDD" id="cd00402">
    <property type="entry name" value="Riboflavin_synthase_like"/>
    <property type="match status" value="1"/>
</dbReference>
<keyword evidence="7 12" id="KW-0808">Transferase</keyword>
<evidence type="ECO:0000256" key="4">
    <source>
        <dbReference type="ARBA" id="ARBA00012827"/>
    </source>
</evidence>
<dbReference type="PANTHER" id="PTHR21098:SF12">
    <property type="entry name" value="RIBOFLAVIN SYNTHASE"/>
    <property type="match status" value="1"/>
</dbReference>
<comment type="catalytic activity">
    <reaction evidence="1">
        <text>2 6,7-dimethyl-8-(1-D-ribityl)lumazine + H(+) = 5-amino-6-(D-ribitylamino)uracil + riboflavin</text>
        <dbReference type="Rhea" id="RHEA:20772"/>
        <dbReference type="ChEBI" id="CHEBI:15378"/>
        <dbReference type="ChEBI" id="CHEBI:15934"/>
        <dbReference type="ChEBI" id="CHEBI:57986"/>
        <dbReference type="ChEBI" id="CHEBI:58201"/>
        <dbReference type="EC" id="2.5.1.9"/>
    </reaction>
</comment>
<dbReference type="InterPro" id="IPR017938">
    <property type="entry name" value="Riboflavin_synthase-like_b-brl"/>
</dbReference>
<evidence type="ECO:0000256" key="3">
    <source>
        <dbReference type="ARBA" id="ARBA00004887"/>
    </source>
</evidence>
<evidence type="ECO:0000256" key="8">
    <source>
        <dbReference type="ARBA" id="ARBA00022737"/>
    </source>
</evidence>
<feature type="domain" description="Lumazine-binding" evidence="11">
    <location>
        <begin position="109"/>
        <end position="205"/>
    </location>
</feature>
<evidence type="ECO:0000256" key="10">
    <source>
        <dbReference type="PROSITE-ProRule" id="PRU00524"/>
    </source>
</evidence>
<dbReference type="Gene3D" id="2.40.30.20">
    <property type="match status" value="2"/>
</dbReference>
<dbReference type="PROSITE" id="PS51177">
    <property type="entry name" value="LUMAZINE_BIND"/>
    <property type="match status" value="2"/>
</dbReference>
<evidence type="ECO:0000256" key="7">
    <source>
        <dbReference type="ARBA" id="ARBA00022679"/>
    </source>
</evidence>
<gene>
    <name evidence="12" type="primary">ribE</name>
    <name evidence="12" type="ORF">VIS_S18BTA100016</name>
</gene>
<comment type="function">
    <text evidence="2">Catalyzes the dismutation of two molecules of 6,7-dimethyl-8-ribityllumazine, resulting in the formation of riboflavin and 5-amino-6-(D-ribitylamino)uracil.</text>
</comment>
<dbReference type="EC" id="2.5.1.9" evidence="4 9"/>
<feature type="domain" description="Lumazine-binding" evidence="11">
    <location>
        <begin position="14"/>
        <end position="108"/>
    </location>
</feature>
<evidence type="ECO:0000256" key="2">
    <source>
        <dbReference type="ARBA" id="ARBA00002803"/>
    </source>
</evidence>
<dbReference type="NCBIfam" id="NF006767">
    <property type="entry name" value="PRK09289.1"/>
    <property type="match status" value="1"/>
</dbReference>
<evidence type="ECO:0000256" key="6">
    <source>
        <dbReference type="ARBA" id="ARBA00022619"/>
    </source>
</evidence>
<evidence type="ECO:0000259" key="11">
    <source>
        <dbReference type="PROSITE" id="PS51177"/>
    </source>
</evidence>